<accession>A0A0A9D9E7</accession>
<sequence>MARRPTSVAESDPTAAADVSEGASTSAGGWAAPRAAWSTAANPCGEEAAAPNARRGPRRSQAGPPDCSTSEATAAEHMDLEERVLDAADGAILDIGGALGEDLLIGRLLLGEAERAGVSDGGWCSSSAARGVGGGGEWQPRFLVRRRRRVPDGHR</sequence>
<evidence type="ECO:0000256" key="1">
    <source>
        <dbReference type="SAM" id="MobiDB-lite"/>
    </source>
</evidence>
<organism evidence="2">
    <name type="scientific">Arundo donax</name>
    <name type="common">Giant reed</name>
    <name type="synonym">Donax arundinaceus</name>
    <dbReference type="NCBI Taxonomy" id="35708"/>
    <lineage>
        <taxon>Eukaryota</taxon>
        <taxon>Viridiplantae</taxon>
        <taxon>Streptophyta</taxon>
        <taxon>Embryophyta</taxon>
        <taxon>Tracheophyta</taxon>
        <taxon>Spermatophyta</taxon>
        <taxon>Magnoliopsida</taxon>
        <taxon>Liliopsida</taxon>
        <taxon>Poales</taxon>
        <taxon>Poaceae</taxon>
        <taxon>PACMAD clade</taxon>
        <taxon>Arundinoideae</taxon>
        <taxon>Arundineae</taxon>
        <taxon>Arundo</taxon>
    </lineage>
</organism>
<proteinExistence type="predicted"/>
<feature type="compositionally biased region" description="Low complexity" evidence="1">
    <location>
        <begin position="31"/>
        <end position="54"/>
    </location>
</feature>
<reference evidence="2" key="1">
    <citation type="submission" date="2014-09" db="EMBL/GenBank/DDBJ databases">
        <authorList>
            <person name="Magalhaes I.L.F."/>
            <person name="Oliveira U."/>
            <person name="Santos F.R."/>
            <person name="Vidigal T.H.D.A."/>
            <person name="Brescovit A.D."/>
            <person name="Santos A.J."/>
        </authorList>
    </citation>
    <scope>NUCLEOTIDE SEQUENCE</scope>
    <source>
        <tissue evidence="2">Shoot tissue taken approximately 20 cm above the soil surface</tissue>
    </source>
</reference>
<feature type="region of interest" description="Disordered" evidence="1">
    <location>
        <begin position="1"/>
        <end position="72"/>
    </location>
</feature>
<dbReference type="EMBL" id="GBRH01217523">
    <property type="protein sequence ID" value="JAD80372.1"/>
    <property type="molecule type" value="Transcribed_RNA"/>
</dbReference>
<reference evidence="2" key="2">
    <citation type="journal article" date="2015" name="Data Brief">
        <title>Shoot transcriptome of the giant reed, Arundo donax.</title>
        <authorList>
            <person name="Barrero R.A."/>
            <person name="Guerrero F.D."/>
            <person name="Moolhuijzen P."/>
            <person name="Goolsby J.A."/>
            <person name="Tidwell J."/>
            <person name="Bellgard S.E."/>
            <person name="Bellgard M.I."/>
        </authorList>
    </citation>
    <scope>NUCLEOTIDE SEQUENCE</scope>
    <source>
        <tissue evidence="2">Shoot tissue taken approximately 20 cm above the soil surface</tissue>
    </source>
</reference>
<evidence type="ECO:0000313" key="2">
    <source>
        <dbReference type="EMBL" id="JAD80372.1"/>
    </source>
</evidence>
<protein>
    <submittedName>
        <fullName evidence="2">Uncharacterized protein</fullName>
    </submittedName>
</protein>
<dbReference type="AlphaFoldDB" id="A0A0A9D9E7"/>
<name>A0A0A9D9E7_ARUDO</name>